<gene>
    <name evidence="2" type="ORF">GL267_06580</name>
</gene>
<dbReference type="SUPFAM" id="SSF81901">
    <property type="entry name" value="HCP-like"/>
    <property type="match status" value="2"/>
</dbReference>
<evidence type="ECO:0000313" key="2">
    <source>
        <dbReference type="EMBL" id="NDU42322.1"/>
    </source>
</evidence>
<feature type="signal peptide" evidence="1">
    <location>
        <begin position="1"/>
        <end position="27"/>
    </location>
</feature>
<dbReference type="Pfam" id="PF08238">
    <property type="entry name" value="Sel1"/>
    <property type="match status" value="6"/>
</dbReference>
<keyword evidence="1" id="KW-0732">Signal</keyword>
<dbReference type="InterPro" id="IPR052945">
    <property type="entry name" value="Mitotic_Regulator"/>
</dbReference>
<comment type="caution">
    <text evidence="2">The sequence shown here is derived from an EMBL/GenBank/DDBJ whole genome shotgun (WGS) entry which is preliminary data.</text>
</comment>
<dbReference type="AlphaFoldDB" id="A0A845U3V7"/>
<dbReference type="PANTHER" id="PTHR43628:SF1">
    <property type="entry name" value="CHITIN SYNTHASE REGULATORY FACTOR 2-RELATED"/>
    <property type="match status" value="1"/>
</dbReference>
<sequence>MKRPAHVHLGAMLLLLGICTAPTVAVAESPSEISAIQNAARHGNQGAELLLALIYFEGRGVSPNPVKARQWMQHAADDGQPYAQYLLGNWYADGIAGLPKNPDLAVQYWRKGAAQGQAQAAYRLAEAYLSGIGVKTDPEAAKHWLRRAAEAGYAPAQRLLGKMYQGGYGVPKDTLEGKDWLARAAAQGDNEAIRLLSIFVELGEDALQGFRQGGPELQARARSGDSVAQYQLALRYETGAWGLPQNDALALHWFRASAAQGNRMAMRSLADIYTHGLLGQSKSARQAEYWRQRADHRELPEVER</sequence>
<name>A0A845U3V7_9PROT</name>
<protein>
    <recommendedName>
        <fullName evidence="3">Sel1 repeat family protein</fullName>
    </recommendedName>
</protein>
<organism evidence="2">
    <name type="scientific">Acidithiobacillus ferrianus</name>
    <dbReference type="NCBI Taxonomy" id="2678518"/>
    <lineage>
        <taxon>Bacteria</taxon>
        <taxon>Pseudomonadati</taxon>
        <taxon>Pseudomonadota</taxon>
        <taxon>Acidithiobacillia</taxon>
        <taxon>Acidithiobacillales</taxon>
        <taxon>Acidithiobacillaceae</taxon>
        <taxon>Acidithiobacillus</taxon>
    </lineage>
</organism>
<dbReference type="RefSeq" id="WP_163097572.1">
    <property type="nucleotide sequence ID" value="NZ_CP127523.1"/>
</dbReference>
<evidence type="ECO:0008006" key="3">
    <source>
        <dbReference type="Google" id="ProtNLM"/>
    </source>
</evidence>
<proteinExistence type="predicted"/>
<dbReference type="InterPro" id="IPR006597">
    <property type="entry name" value="Sel1-like"/>
</dbReference>
<reference evidence="2" key="1">
    <citation type="submission" date="2019-11" db="EMBL/GenBank/DDBJ databases">
        <title>Acidithiobacillus ferrianus sp. nov.: a facultatively anaerobic and extremely acidophilic chemolithoautotroph.</title>
        <authorList>
            <person name="Norris P.R."/>
            <person name="Falagan C."/>
            <person name="Moya-Beltran A."/>
            <person name="Castro M."/>
            <person name="Quatrini R."/>
            <person name="Johnson D.B."/>
        </authorList>
    </citation>
    <scope>NUCLEOTIDE SEQUENCE [LARGE SCALE GENOMIC DNA]</scope>
    <source>
        <strain evidence="2">MG</strain>
    </source>
</reference>
<feature type="chain" id="PRO_5032685129" description="Sel1 repeat family protein" evidence="1">
    <location>
        <begin position="28"/>
        <end position="304"/>
    </location>
</feature>
<evidence type="ECO:0000256" key="1">
    <source>
        <dbReference type="SAM" id="SignalP"/>
    </source>
</evidence>
<dbReference type="EMBL" id="WNJL01000030">
    <property type="protein sequence ID" value="NDU42322.1"/>
    <property type="molecule type" value="Genomic_DNA"/>
</dbReference>
<dbReference type="Gene3D" id="1.25.40.10">
    <property type="entry name" value="Tetratricopeptide repeat domain"/>
    <property type="match status" value="2"/>
</dbReference>
<accession>A0A845U3V7</accession>
<dbReference type="InterPro" id="IPR011990">
    <property type="entry name" value="TPR-like_helical_dom_sf"/>
</dbReference>
<dbReference type="SMART" id="SM00671">
    <property type="entry name" value="SEL1"/>
    <property type="match status" value="6"/>
</dbReference>
<dbReference type="PANTHER" id="PTHR43628">
    <property type="entry name" value="ACTIVATOR OF C KINASE PROTEIN 1-RELATED"/>
    <property type="match status" value="1"/>
</dbReference>